<proteinExistence type="predicted"/>
<sequence length="103" mass="11227">QLWTSPGTTVGLCIHHQAAHSLSQIPPGPYAAYVPSSRGQCYPLNKCRPRQMPCDQCPDDQCSPINATCHCPSMPPVSAHQCTSMPHISAYQCTSMPHMSAYQ</sequence>
<organism evidence="1 2">
    <name type="scientific">Staurois parvus</name>
    <dbReference type="NCBI Taxonomy" id="386267"/>
    <lineage>
        <taxon>Eukaryota</taxon>
        <taxon>Metazoa</taxon>
        <taxon>Chordata</taxon>
        <taxon>Craniata</taxon>
        <taxon>Vertebrata</taxon>
        <taxon>Euteleostomi</taxon>
        <taxon>Amphibia</taxon>
        <taxon>Batrachia</taxon>
        <taxon>Anura</taxon>
        <taxon>Neobatrachia</taxon>
        <taxon>Ranoidea</taxon>
        <taxon>Ranidae</taxon>
        <taxon>Staurois</taxon>
    </lineage>
</organism>
<dbReference type="Proteomes" id="UP001162483">
    <property type="component" value="Unassembled WGS sequence"/>
</dbReference>
<reference evidence="1" key="1">
    <citation type="submission" date="2023-05" db="EMBL/GenBank/DDBJ databases">
        <authorList>
            <person name="Stuckert A."/>
        </authorList>
    </citation>
    <scope>NUCLEOTIDE SEQUENCE</scope>
</reference>
<protein>
    <submittedName>
        <fullName evidence="1">Uncharacterized protein</fullName>
    </submittedName>
</protein>
<comment type="caution">
    <text evidence="1">The sequence shown here is derived from an EMBL/GenBank/DDBJ whole genome shotgun (WGS) entry which is preliminary data.</text>
</comment>
<gene>
    <name evidence="1" type="ORF">SPARVUS_LOCUS10768794</name>
</gene>
<evidence type="ECO:0000313" key="2">
    <source>
        <dbReference type="Proteomes" id="UP001162483"/>
    </source>
</evidence>
<name>A0ABN9EUV3_9NEOB</name>
<evidence type="ECO:0000313" key="1">
    <source>
        <dbReference type="EMBL" id="CAI9588611.1"/>
    </source>
</evidence>
<dbReference type="EMBL" id="CATNWA010015972">
    <property type="protein sequence ID" value="CAI9588611.1"/>
    <property type="molecule type" value="Genomic_DNA"/>
</dbReference>
<feature type="non-terminal residue" evidence="1">
    <location>
        <position position="1"/>
    </location>
</feature>
<accession>A0ABN9EUV3</accession>
<keyword evidence="2" id="KW-1185">Reference proteome</keyword>